<proteinExistence type="predicted"/>
<gene>
    <name evidence="2" type="ORF">SAMN05444008_101210</name>
</gene>
<dbReference type="Proteomes" id="UP000184368">
    <property type="component" value="Unassembled WGS sequence"/>
</dbReference>
<evidence type="ECO:0000259" key="1">
    <source>
        <dbReference type="Pfam" id="PF08448"/>
    </source>
</evidence>
<dbReference type="STRING" id="1302690.BUE76_00610"/>
<feature type="domain" description="PAS fold-4" evidence="1">
    <location>
        <begin position="5"/>
        <end position="62"/>
    </location>
</feature>
<dbReference type="EMBL" id="FQUO01000001">
    <property type="protein sequence ID" value="SHE34788.1"/>
    <property type="molecule type" value="Genomic_DNA"/>
</dbReference>
<organism evidence="2 3">
    <name type="scientific">Cnuella takakiae</name>
    <dbReference type="NCBI Taxonomy" id="1302690"/>
    <lineage>
        <taxon>Bacteria</taxon>
        <taxon>Pseudomonadati</taxon>
        <taxon>Bacteroidota</taxon>
        <taxon>Chitinophagia</taxon>
        <taxon>Chitinophagales</taxon>
        <taxon>Chitinophagaceae</taxon>
        <taxon>Cnuella</taxon>
    </lineage>
</organism>
<sequence length="66" mass="7352">MGTSQESLGKSVFEVFPADIAAEYRRNDKQVLATRQTINTVEKTVDLHGNAATYKVTKFPLHIADE</sequence>
<accession>A0A1M4SRH7</accession>
<dbReference type="Gene3D" id="3.30.450.20">
    <property type="entry name" value="PAS domain"/>
    <property type="match status" value="1"/>
</dbReference>
<dbReference type="AlphaFoldDB" id="A0A1M4SRH7"/>
<dbReference type="RefSeq" id="WP_073039148.1">
    <property type="nucleotide sequence ID" value="NZ_FQUO01000001.1"/>
</dbReference>
<dbReference type="InterPro" id="IPR013656">
    <property type="entry name" value="PAS_4"/>
</dbReference>
<keyword evidence="3" id="KW-1185">Reference proteome</keyword>
<evidence type="ECO:0000313" key="3">
    <source>
        <dbReference type="Proteomes" id="UP000184368"/>
    </source>
</evidence>
<dbReference type="Pfam" id="PF08448">
    <property type="entry name" value="PAS_4"/>
    <property type="match status" value="1"/>
</dbReference>
<protein>
    <submittedName>
        <fullName evidence="2">PAS fold-containing protein</fullName>
    </submittedName>
</protein>
<evidence type="ECO:0000313" key="2">
    <source>
        <dbReference type="EMBL" id="SHE34788.1"/>
    </source>
</evidence>
<name>A0A1M4SRH7_9BACT</name>
<reference evidence="2 3" key="1">
    <citation type="submission" date="2016-11" db="EMBL/GenBank/DDBJ databases">
        <authorList>
            <person name="Jaros S."/>
            <person name="Januszkiewicz K."/>
            <person name="Wedrychowicz H."/>
        </authorList>
    </citation>
    <scope>NUCLEOTIDE SEQUENCE [LARGE SCALE GENOMIC DNA]</scope>
    <source>
        <strain evidence="2 3">DSM 26897</strain>
    </source>
</reference>